<evidence type="ECO:0000313" key="2">
    <source>
        <dbReference type="EMBL" id="KAJ6262149.1"/>
    </source>
</evidence>
<dbReference type="InterPro" id="IPR048866">
    <property type="entry name" value="ORC5_lid"/>
</dbReference>
<dbReference type="GO" id="GO:0006270">
    <property type="term" value="P:DNA replication initiation"/>
    <property type="evidence" value="ECO:0007669"/>
    <property type="project" value="TreeGrafter"/>
</dbReference>
<dbReference type="PANTHER" id="PTHR12705">
    <property type="entry name" value="ORIGIN RECOGNITION COMPLEX SUBUNIT 5"/>
    <property type="match status" value="1"/>
</dbReference>
<proteinExistence type="predicted"/>
<gene>
    <name evidence="2" type="ORF">Dda_2954</name>
</gene>
<name>A0AAD6NKT3_DREDA</name>
<keyword evidence="3" id="KW-1185">Reference proteome</keyword>
<protein>
    <recommendedName>
        <fullName evidence="1">ORC5 lid domain-containing protein</fullName>
    </recommendedName>
</protein>
<dbReference type="AlphaFoldDB" id="A0AAD6NKT3"/>
<organism evidence="2 3">
    <name type="scientific">Drechslerella dactyloides</name>
    <name type="common">Nematode-trapping fungus</name>
    <name type="synonym">Arthrobotrys dactyloides</name>
    <dbReference type="NCBI Taxonomy" id="74499"/>
    <lineage>
        <taxon>Eukaryota</taxon>
        <taxon>Fungi</taxon>
        <taxon>Dikarya</taxon>
        <taxon>Ascomycota</taxon>
        <taxon>Pezizomycotina</taxon>
        <taxon>Orbiliomycetes</taxon>
        <taxon>Orbiliales</taxon>
        <taxon>Orbiliaceae</taxon>
        <taxon>Drechslerella</taxon>
    </lineage>
</organism>
<reference evidence="2" key="1">
    <citation type="submission" date="2023-01" db="EMBL/GenBank/DDBJ databases">
        <title>The chitinases involved in constricting ring structure development in the nematode-trapping fungus Drechslerella dactyloides.</title>
        <authorList>
            <person name="Wang R."/>
            <person name="Zhang L."/>
            <person name="Tang P."/>
            <person name="Li S."/>
            <person name="Liang L."/>
        </authorList>
    </citation>
    <scope>NUCLEOTIDE SEQUENCE</scope>
    <source>
        <strain evidence="2">YMF1.00031</strain>
    </source>
</reference>
<evidence type="ECO:0000259" key="1">
    <source>
        <dbReference type="Pfam" id="PF21639"/>
    </source>
</evidence>
<accession>A0AAD6NKT3</accession>
<dbReference type="PANTHER" id="PTHR12705:SF0">
    <property type="entry name" value="ORIGIN RECOGNITION COMPLEX SUBUNIT 5"/>
    <property type="match status" value="1"/>
</dbReference>
<dbReference type="GO" id="GO:0003688">
    <property type="term" value="F:DNA replication origin binding"/>
    <property type="evidence" value="ECO:0007669"/>
    <property type="project" value="TreeGrafter"/>
</dbReference>
<dbReference type="EMBL" id="JAQGDS010000003">
    <property type="protein sequence ID" value="KAJ6262149.1"/>
    <property type="molecule type" value="Genomic_DNA"/>
</dbReference>
<dbReference type="Proteomes" id="UP001221413">
    <property type="component" value="Unassembled WGS sequence"/>
</dbReference>
<sequence length="146" mass="16715">MIVNVHGARLMSTAEPPSIHFPAYNKDECVKVLSLNPMSIFDMEEEDDYSAEMQEEDNWLWGQSCSAVWEIMGKHAARNVTSLGDLMRQLWPLLIQPILDKEYGIRDFPKLLNRLKNDKLRNNEESYVYSRIGGSQSLEPEGNPNG</sequence>
<evidence type="ECO:0000313" key="3">
    <source>
        <dbReference type="Proteomes" id="UP001221413"/>
    </source>
</evidence>
<dbReference type="GO" id="GO:0005664">
    <property type="term" value="C:nuclear origin of replication recognition complex"/>
    <property type="evidence" value="ECO:0007669"/>
    <property type="project" value="TreeGrafter"/>
</dbReference>
<comment type="caution">
    <text evidence="2">The sequence shown here is derived from an EMBL/GenBank/DDBJ whole genome shotgun (WGS) entry which is preliminary data.</text>
</comment>
<dbReference type="InterPro" id="IPR020796">
    <property type="entry name" value="ORC5"/>
</dbReference>
<feature type="domain" description="ORC5 lid" evidence="1">
    <location>
        <begin position="63"/>
        <end position="113"/>
    </location>
</feature>
<dbReference type="Pfam" id="PF21639">
    <property type="entry name" value="ORC5_lid"/>
    <property type="match status" value="1"/>
</dbReference>